<proteinExistence type="predicted"/>
<protein>
    <submittedName>
        <fullName evidence="2">Uncharacterized protein</fullName>
    </submittedName>
</protein>
<dbReference type="EMBL" id="LGTL01000015">
    <property type="protein sequence ID" value="KPA77954.1"/>
    <property type="molecule type" value="Genomic_DNA"/>
</dbReference>
<keyword evidence="1" id="KW-0812">Transmembrane</keyword>
<organism evidence="2 3">
    <name type="scientific">Leptomonas pyrrhocoris</name>
    <name type="common">Firebug parasite</name>
    <dbReference type="NCBI Taxonomy" id="157538"/>
    <lineage>
        <taxon>Eukaryota</taxon>
        <taxon>Discoba</taxon>
        <taxon>Euglenozoa</taxon>
        <taxon>Kinetoplastea</taxon>
        <taxon>Metakinetoplastina</taxon>
        <taxon>Trypanosomatida</taxon>
        <taxon>Trypanosomatidae</taxon>
        <taxon>Leishmaniinae</taxon>
        <taxon>Leptomonas</taxon>
    </lineage>
</organism>
<evidence type="ECO:0000313" key="3">
    <source>
        <dbReference type="Proteomes" id="UP000037923"/>
    </source>
</evidence>
<comment type="caution">
    <text evidence="2">The sequence shown here is derived from an EMBL/GenBank/DDBJ whole genome shotgun (WGS) entry which is preliminary data.</text>
</comment>
<evidence type="ECO:0000313" key="2">
    <source>
        <dbReference type="EMBL" id="KPA77954.1"/>
    </source>
</evidence>
<reference evidence="2 3" key="1">
    <citation type="submission" date="2015-07" db="EMBL/GenBank/DDBJ databases">
        <title>High-quality genome of monoxenous trypanosomatid Leptomonas pyrrhocoris.</title>
        <authorList>
            <person name="Flegontov P."/>
            <person name="Butenko A."/>
            <person name="Firsov S."/>
            <person name="Vlcek C."/>
            <person name="Logacheva M.D."/>
            <person name="Field M."/>
            <person name="Filatov D."/>
            <person name="Flegontova O."/>
            <person name="Gerasimov E."/>
            <person name="Jackson A.P."/>
            <person name="Kelly S."/>
            <person name="Opperdoes F."/>
            <person name="O'Reilly A."/>
            <person name="Votypka J."/>
            <person name="Yurchenko V."/>
            <person name="Lukes J."/>
        </authorList>
    </citation>
    <scope>NUCLEOTIDE SEQUENCE [LARGE SCALE GENOMIC DNA]</scope>
    <source>
        <strain evidence="2">H10</strain>
    </source>
</reference>
<dbReference type="VEuPathDB" id="TriTrypDB:LpyrH10_15_1340"/>
<gene>
    <name evidence="2" type="ORF">ABB37_06724</name>
</gene>
<feature type="transmembrane region" description="Helical" evidence="1">
    <location>
        <begin position="49"/>
        <end position="71"/>
    </location>
</feature>
<accession>A0A0N0DU29</accession>
<dbReference type="Proteomes" id="UP000037923">
    <property type="component" value="Unassembled WGS sequence"/>
</dbReference>
<dbReference type="GeneID" id="26907010"/>
<keyword evidence="1" id="KW-0472">Membrane</keyword>
<feature type="transmembrane region" description="Helical" evidence="1">
    <location>
        <begin position="6"/>
        <end position="29"/>
    </location>
</feature>
<keyword evidence="3" id="KW-1185">Reference proteome</keyword>
<keyword evidence="1" id="KW-1133">Transmembrane helix</keyword>
<dbReference type="RefSeq" id="XP_015656393.1">
    <property type="nucleotide sequence ID" value="XM_015805100.1"/>
</dbReference>
<evidence type="ECO:0000256" key="1">
    <source>
        <dbReference type="SAM" id="Phobius"/>
    </source>
</evidence>
<dbReference type="AlphaFoldDB" id="A0A0N0DU29"/>
<name>A0A0N0DU29_LEPPY</name>
<sequence>MILNSLIAITIIIIKVSLKKTFSCFLLFYSVGHITKISDAYRRFSSSPLCLFCSCVRLCLFMLCVLLRPLAVSFCQTRGAAMLFKKGKERSRNR</sequence>